<name>A0ACB8XYR4_9ASTR</name>
<proteinExistence type="predicted"/>
<sequence length="98" mass="11256">MIKKACEQKKQSCQKHVELVGELSDLQNKEEKLLSKGEEGVRGKGLRVCGYPWVHRRRPSTRMKNLAFAGTYTRVGFVFKKGGELMIGWNKWIRGLGY</sequence>
<keyword evidence="2" id="KW-1185">Reference proteome</keyword>
<accession>A0ACB8XYR4</accession>
<protein>
    <submittedName>
        <fullName evidence="1">Uncharacterized protein</fullName>
    </submittedName>
</protein>
<reference evidence="1 2" key="2">
    <citation type="journal article" date="2022" name="Mol. Ecol. Resour.">
        <title>The genomes of chicory, endive, great burdock and yacon provide insights into Asteraceae paleo-polyploidization history and plant inulin production.</title>
        <authorList>
            <person name="Fan W."/>
            <person name="Wang S."/>
            <person name="Wang H."/>
            <person name="Wang A."/>
            <person name="Jiang F."/>
            <person name="Liu H."/>
            <person name="Zhao H."/>
            <person name="Xu D."/>
            <person name="Zhang Y."/>
        </authorList>
    </citation>
    <scope>NUCLEOTIDE SEQUENCE [LARGE SCALE GENOMIC DNA]</scope>
    <source>
        <strain evidence="2">cv. Yunnan</strain>
        <tissue evidence="1">Leaves</tissue>
    </source>
</reference>
<comment type="caution">
    <text evidence="1">The sequence shown here is derived from an EMBL/GenBank/DDBJ whole genome shotgun (WGS) entry which is preliminary data.</text>
</comment>
<reference evidence="2" key="1">
    <citation type="journal article" date="2022" name="Mol. Ecol. Resour.">
        <title>The genomes of chicory, endive, great burdock and yacon provide insights into Asteraceae palaeo-polyploidization history and plant inulin production.</title>
        <authorList>
            <person name="Fan W."/>
            <person name="Wang S."/>
            <person name="Wang H."/>
            <person name="Wang A."/>
            <person name="Jiang F."/>
            <person name="Liu H."/>
            <person name="Zhao H."/>
            <person name="Xu D."/>
            <person name="Zhang Y."/>
        </authorList>
    </citation>
    <scope>NUCLEOTIDE SEQUENCE [LARGE SCALE GENOMIC DNA]</scope>
    <source>
        <strain evidence="2">cv. Yunnan</strain>
    </source>
</reference>
<gene>
    <name evidence="1" type="ORF">L1987_85997</name>
</gene>
<evidence type="ECO:0000313" key="1">
    <source>
        <dbReference type="EMBL" id="KAI3676391.1"/>
    </source>
</evidence>
<organism evidence="1 2">
    <name type="scientific">Smallanthus sonchifolius</name>
    <dbReference type="NCBI Taxonomy" id="185202"/>
    <lineage>
        <taxon>Eukaryota</taxon>
        <taxon>Viridiplantae</taxon>
        <taxon>Streptophyta</taxon>
        <taxon>Embryophyta</taxon>
        <taxon>Tracheophyta</taxon>
        <taxon>Spermatophyta</taxon>
        <taxon>Magnoliopsida</taxon>
        <taxon>eudicotyledons</taxon>
        <taxon>Gunneridae</taxon>
        <taxon>Pentapetalae</taxon>
        <taxon>asterids</taxon>
        <taxon>campanulids</taxon>
        <taxon>Asterales</taxon>
        <taxon>Asteraceae</taxon>
        <taxon>Asteroideae</taxon>
        <taxon>Heliantheae alliance</taxon>
        <taxon>Millerieae</taxon>
        <taxon>Smallanthus</taxon>
    </lineage>
</organism>
<dbReference type="Proteomes" id="UP001056120">
    <property type="component" value="Linkage Group LG29"/>
</dbReference>
<evidence type="ECO:0000313" key="2">
    <source>
        <dbReference type="Proteomes" id="UP001056120"/>
    </source>
</evidence>
<dbReference type="EMBL" id="CM042046">
    <property type="protein sequence ID" value="KAI3676391.1"/>
    <property type="molecule type" value="Genomic_DNA"/>
</dbReference>